<organism evidence="15 16">
    <name type="scientific">Tautonia sociabilis</name>
    <dbReference type="NCBI Taxonomy" id="2080755"/>
    <lineage>
        <taxon>Bacteria</taxon>
        <taxon>Pseudomonadati</taxon>
        <taxon>Planctomycetota</taxon>
        <taxon>Planctomycetia</taxon>
        <taxon>Isosphaerales</taxon>
        <taxon>Isosphaeraceae</taxon>
        <taxon>Tautonia</taxon>
    </lineage>
</organism>
<dbReference type="InterPro" id="IPR023213">
    <property type="entry name" value="CAT-like_dom_sf"/>
</dbReference>
<dbReference type="SUPFAM" id="SSF52777">
    <property type="entry name" value="CoA-dependent acyltransferases"/>
    <property type="match status" value="1"/>
</dbReference>
<comment type="similarity">
    <text evidence="3 11">Belongs to the 2-oxoacid dehydrogenase family.</text>
</comment>
<dbReference type="AlphaFoldDB" id="A0A432MKA4"/>
<comment type="caution">
    <text evidence="15">The sequence shown here is derived from an EMBL/GenBank/DDBJ whole genome shotgun (WGS) entry which is preliminary data.</text>
</comment>
<dbReference type="Gene3D" id="4.10.320.10">
    <property type="entry name" value="E3-binding domain"/>
    <property type="match status" value="1"/>
</dbReference>
<evidence type="ECO:0000256" key="1">
    <source>
        <dbReference type="ARBA" id="ARBA00004052"/>
    </source>
</evidence>
<dbReference type="InterPro" id="IPR003016">
    <property type="entry name" value="2-oxoA_DH_lipoyl-BS"/>
</dbReference>
<dbReference type="InterPro" id="IPR006255">
    <property type="entry name" value="SucB"/>
</dbReference>
<feature type="domain" description="Peripheral subunit-binding (PSBD)" evidence="14">
    <location>
        <begin position="125"/>
        <end position="162"/>
    </location>
</feature>
<dbReference type="CDD" id="cd06849">
    <property type="entry name" value="lipoyl_domain"/>
    <property type="match status" value="1"/>
</dbReference>
<feature type="domain" description="Lipoyl-binding" evidence="13">
    <location>
        <begin position="3"/>
        <end position="77"/>
    </location>
</feature>
<comment type="catalytic activity">
    <reaction evidence="10 11">
        <text>N(6)-[(R)-dihydrolipoyl]-L-lysyl-[protein] + succinyl-CoA = N(6)-[(R)-S(8)-succinyldihydrolipoyl]-L-lysyl-[protein] + CoA</text>
        <dbReference type="Rhea" id="RHEA:15213"/>
        <dbReference type="Rhea" id="RHEA-COMP:10475"/>
        <dbReference type="Rhea" id="RHEA-COMP:20092"/>
        <dbReference type="ChEBI" id="CHEBI:57287"/>
        <dbReference type="ChEBI" id="CHEBI:57292"/>
        <dbReference type="ChEBI" id="CHEBI:83100"/>
        <dbReference type="ChEBI" id="CHEBI:83120"/>
        <dbReference type="EC" id="2.3.1.61"/>
    </reaction>
</comment>
<keyword evidence="8 11" id="KW-0450">Lipoyl</keyword>
<sequence length="423" mass="44230">MAVVEIKVPSAGESVTEGILSRWLKPDGSKVKSGEPLFEVETDKASTEVPAPADGVLKIAVAEGETVEVGATVGTIDPSGVPAAASNPEPVAASTPAGPRSASSPAPSPDTPAPAPGGNGPMAGTPSPSARRLAEEEHVDLASVEGTGRGGRITKGDVIGAIDSRGAAPPEASPSPAPAPAPAPTAGTSRAGRQTRQRLPLIRQKIAQRLVQAQQTAAILTTFNEADMSAVMALRGKYKDAYKEKHGVNLGFMSFFVKAAVEALKAFPAVNAQIDGSEIVYNHYYDIGVAVSTERGLMVPVIRDCDTLSFAGIEKAIVGFAQKARDNTIGVDDLQGGTFTITNGGVFGSLLSTPILNPPQSGILGMHSIQKRPVVVDDQIVIRPMMYLALSYDHRIIDGREAVSFLVRIKECIENPERMMLEI</sequence>
<keyword evidence="16" id="KW-1185">Reference proteome</keyword>
<evidence type="ECO:0000256" key="6">
    <source>
        <dbReference type="ARBA" id="ARBA00022532"/>
    </source>
</evidence>
<evidence type="ECO:0000256" key="9">
    <source>
        <dbReference type="ARBA" id="ARBA00023315"/>
    </source>
</evidence>
<dbReference type="PROSITE" id="PS50968">
    <property type="entry name" value="BIOTINYL_LIPOYL"/>
    <property type="match status" value="1"/>
</dbReference>
<evidence type="ECO:0000256" key="12">
    <source>
        <dbReference type="SAM" id="MobiDB-lite"/>
    </source>
</evidence>
<dbReference type="InterPro" id="IPR000089">
    <property type="entry name" value="Biotin_lipoyl"/>
</dbReference>
<dbReference type="InterPro" id="IPR001078">
    <property type="entry name" value="2-oxoacid_DH_actylTfrase"/>
</dbReference>
<dbReference type="SUPFAM" id="SSF47005">
    <property type="entry name" value="Peripheral subunit-binding domain of 2-oxo acid dehydrogenase complex"/>
    <property type="match status" value="1"/>
</dbReference>
<dbReference type="GO" id="GO:0045252">
    <property type="term" value="C:oxoglutarate dehydrogenase complex"/>
    <property type="evidence" value="ECO:0007669"/>
    <property type="project" value="UniProtKB-UniRule"/>
</dbReference>
<keyword evidence="9 11" id="KW-0012">Acyltransferase</keyword>
<dbReference type="NCBIfam" id="NF004309">
    <property type="entry name" value="PRK05704.1"/>
    <property type="match status" value="1"/>
</dbReference>
<evidence type="ECO:0000259" key="14">
    <source>
        <dbReference type="PROSITE" id="PS51826"/>
    </source>
</evidence>
<feature type="region of interest" description="Disordered" evidence="12">
    <location>
        <begin position="73"/>
        <end position="196"/>
    </location>
</feature>
<dbReference type="OrthoDB" id="9805770at2"/>
<evidence type="ECO:0000256" key="3">
    <source>
        <dbReference type="ARBA" id="ARBA00007317"/>
    </source>
</evidence>
<evidence type="ECO:0000256" key="4">
    <source>
        <dbReference type="ARBA" id="ARBA00012945"/>
    </source>
</evidence>
<dbReference type="PANTHER" id="PTHR43416">
    <property type="entry name" value="DIHYDROLIPOYLLYSINE-RESIDUE SUCCINYLTRANSFERASE COMPONENT OF 2-OXOGLUTARATE DEHYDROGENASE COMPLEX, MITOCHONDRIAL-RELATED"/>
    <property type="match status" value="1"/>
</dbReference>
<accession>A0A432MKA4</accession>
<dbReference type="InterPro" id="IPR036625">
    <property type="entry name" value="E3-bd_dom_sf"/>
</dbReference>
<dbReference type="SUPFAM" id="SSF51230">
    <property type="entry name" value="Single hybrid motif"/>
    <property type="match status" value="1"/>
</dbReference>
<dbReference type="GO" id="GO:0033512">
    <property type="term" value="P:L-lysine catabolic process to acetyl-CoA via saccharopine"/>
    <property type="evidence" value="ECO:0007669"/>
    <property type="project" value="UniProtKB-UniRule"/>
</dbReference>
<dbReference type="Gene3D" id="2.40.50.100">
    <property type="match status" value="1"/>
</dbReference>
<dbReference type="Gene3D" id="3.30.559.10">
    <property type="entry name" value="Chloramphenicol acetyltransferase-like domain"/>
    <property type="match status" value="1"/>
</dbReference>
<dbReference type="PROSITE" id="PS00189">
    <property type="entry name" value="LIPOYL"/>
    <property type="match status" value="1"/>
</dbReference>
<dbReference type="Pfam" id="PF02817">
    <property type="entry name" value="E3_binding"/>
    <property type="match status" value="1"/>
</dbReference>
<dbReference type="UniPathway" id="UPA00868">
    <property type="reaction ID" value="UER00840"/>
</dbReference>
<dbReference type="Pfam" id="PF00198">
    <property type="entry name" value="2-oxoacid_dh"/>
    <property type="match status" value="1"/>
</dbReference>
<dbReference type="NCBIfam" id="TIGR01347">
    <property type="entry name" value="sucB"/>
    <property type="match status" value="1"/>
</dbReference>
<dbReference type="GO" id="GO:0006099">
    <property type="term" value="P:tricarboxylic acid cycle"/>
    <property type="evidence" value="ECO:0007669"/>
    <property type="project" value="UniProtKB-UniRule"/>
</dbReference>
<feature type="compositionally biased region" description="Pro residues" evidence="12">
    <location>
        <begin position="171"/>
        <end position="183"/>
    </location>
</feature>
<dbReference type="InterPro" id="IPR050537">
    <property type="entry name" value="2-oxoacid_dehydrogenase"/>
</dbReference>
<keyword evidence="7 11" id="KW-0808">Transferase</keyword>
<evidence type="ECO:0000259" key="13">
    <source>
        <dbReference type="PROSITE" id="PS50968"/>
    </source>
</evidence>
<feature type="compositionally biased region" description="Low complexity" evidence="12">
    <location>
        <begin position="92"/>
        <end position="105"/>
    </location>
</feature>
<reference evidence="15 16" key="2">
    <citation type="submission" date="2019-01" db="EMBL/GenBank/DDBJ databases">
        <title>Tautonia sociabilis, a novel thermotolerant planctomycete of Isosphaeraceae family, isolated from a 4000 m deep subterranean habitat.</title>
        <authorList>
            <person name="Kovaleva O.L."/>
            <person name="Elcheninov A.G."/>
            <person name="Van Heerden E."/>
            <person name="Toshchakov S.V."/>
            <person name="Novikov A."/>
            <person name="Bonch-Osmolovskaya E.A."/>
            <person name="Kublanov I.V."/>
        </authorList>
    </citation>
    <scope>NUCLEOTIDE SEQUENCE [LARGE SCALE GENOMIC DNA]</scope>
    <source>
        <strain evidence="15 16">GM2012</strain>
    </source>
</reference>
<name>A0A432MKA4_9BACT</name>
<evidence type="ECO:0000313" key="16">
    <source>
        <dbReference type="Proteomes" id="UP000280296"/>
    </source>
</evidence>
<gene>
    <name evidence="15" type="primary">odhB</name>
    <name evidence="15" type="ORF">TsocGM_12025</name>
</gene>
<dbReference type="Pfam" id="PF00364">
    <property type="entry name" value="Biotin_lipoyl"/>
    <property type="match status" value="1"/>
</dbReference>
<evidence type="ECO:0000313" key="15">
    <source>
        <dbReference type="EMBL" id="RUL87556.1"/>
    </source>
</evidence>
<dbReference type="EMBL" id="RYZH01000020">
    <property type="protein sequence ID" value="RUL87556.1"/>
    <property type="molecule type" value="Genomic_DNA"/>
</dbReference>
<comment type="pathway">
    <text evidence="2 11">Amino-acid degradation; L-lysine degradation via saccharopine pathway; glutaryl-CoA from L-lysine: step 6/6.</text>
</comment>
<evidence type="ECO:0000256" key="2">
    <source>
        <dbReference type="ARBA" id="ARBA00005145"/>
    </source>
</evidence>
<evidence type="ECO:0000256" key="5">
    <source>
        <dbReference type="ARBA" id="ARBA00019511"/>
    </source>
</evidence>
<dbReference type="RefSeq" id="WP_126725614.1">
    <property type="nucleotide sequence ID" value="NZ_RYZH01000020.1"/>
</dbReference>
<dbReference type="GO" id="GO:0004149">
    <property type="term" value="F:dihydrolipoyllysine-residue succinyltransferase activity"/>
    <property type="evidence" value="ECO:0007669"/>
    <property type="project" value="UniProtKB-UniRule"/>
</dbReference>
<keyword evidence="6 11" id="KW-0816">Tricarboxylic acid cycle</keyword>
<dbReference type="PROSITE" id="PS51826">
    <property type="entry name" value="PSBD"/>
    <property type="match status" value="1"/>
</dbReference>
<dbReference type="InterPro" id="IPR011053">
    <property type="entry name" value="Single_hybrid_motif"/>
</dbReference>
<evidence type="ECO:0000256" key="11">
    <source>
        <dbReference type="RuleBase" id="RU361138"/>
    </source>
</evidence>
<dbReference type="GO" id="GO:0005829">
    <property type="term" value="C:cytosol"/>
    <property type="evidence" value="ECO:0007669"/>
    <property type="project" value="TreeGrafter"/>
</dbReference>
<comment type="cofactor">
    <cofactor evidence="11">
        <name>(R)-lipoate</name>
        <dbReference type="ChEBI" id="CHEBI:83088"/>
    </cofactor>
    <text evidence="11">Binds 1 lipoyl cofactor covalently.</text>
</comment>
<dbReference type="PANTHER" id="PTHR43416:SF5">
    <property type="entry name" value="DIHYDROLIPOYLLYSINE-RESIDUE SUCCINYLTRANSFERASE COMPONENT OF 2-OXOGLUTARATE DEHYDROGENASE COMPLEX, MITOCHONDRIAL"/>
    <property type="match status" value="1"/>
</dbReference>
<proteinExistence type="inferred from homology"/>
<comment type="function">
    <text evidence="1 11">E2 component of the 2-oxoglutarate dehydrogenase (OGDH) complex which catalyzes the second step in the conversion of 2-oxoglutarate to succinyl-CoA and CO(2).</text>
</comment>
<protein>
    <recommendedName>
        <fullName evidence="5 11">Dihydrolipoyllysine-residue succinyltransferase component of 2-oxoglutarate dehydrogenase complex</fullName>
        <ecNumber evidence="4 11">2.3.1.61</ecNumber>
    </recommendedName>
    <alternativeName>
        <fullName evidence="11">2-oxoglutarate dehydrogenase complex component E2</fullName>
    </alternativeName>
</protein>
<dbReference type="EC" id="2.3.1.61" evidence="4 11"/>
<dbReference type="InterPro" id="IPR004167">
    <property type="entry name" value="PSBD"/>
</dbReference>
<dbReference type="FunFam" id="3.30.559.10:FF:000007">
    <property type="entry name" value="Dihydrolipoamide acetyltransferase component of pyruvate dehydrogenase complex"/>
    <property type="match status" value="1"/>
</dbReference>
<dbReference type="Proteomes" id="UP000280296">
    <property type="component" value="Unassembled WGS sequence"/>
</dbReference>
<feature type="compositionally biased region" description="Pro residues" evidence="12">
    <location>
        <begin position="106"/>
        <end position="115"/>
    </location>
</feature>
<evidence type="ECO:0000256" key="7">
    <source>
        <dbReference type="ARBA" id="ARBA00022679"/>
    </source>
</evidence>
<reference evidence="15 16" key="1">
    <citation type="submission" date="2018-12" db="EMBL/GenBank/DDBJ databases">
        <authorList>
            <person name="Toschakov S.V."/>
        </authorList>
    </citation>
    <scope>NUCLEOTIDE SEQUENCE [LARGE SCALE GENOMIC DNA]</scope>
    <source>
        <strain evidence="15 16">GM2012</strain>
    </source>
</reference>
<evidence type="ECO:0000256" key="10">
    <source>
        <dbReference type="ARBA" id="ARBA00052761"/>
    </source>
</evidence>
<evidence type="ECO:0000256" key="8">
    <source>
        <dbReference type="ARBA" id="ARBA00022823"/>
    </source>
</evidence>